<evidence type="ECO:0000313" key="1">
    <source>
        <dbReference type="EMBL" id="KAH6924268.1"/>
    </source>
</evidence>
<gene>
    <name evidence="1" type="ORF">HPB50_014549</name>
</gene>
<sequence>MDSPSTGSPKSGSCDDTTTGTESKQVPWTSPLPPEPELASGGKSLLTMPASILSLRLAVPIAVVVTPFLFVIVLSVVLGRNSSYQVTKATQDEFCCPNELRTVLRGINPSIDPCEDFYGHVCSRIDAGEVAHVSPLFRVVQKLNLLELETPRISSCAAGEMLAALRRGLWDEALRDSGKHIADYVKAISKALDLAPRMDLARMVRFLAELGLRYGLPSVVSFEVSETGTVMTINRNDGCISREEHDDLLHFALESFNDALKTTVTPSQLLQVEEKLAKPRGRNVSKVVSRPISNSPFSDLPEGAWTAIINDLVLPVHPNAVTFETYKDENFDGLFNALANGTLQPATVAFEVVCSALKTRDLMEAAALKPGAQSLITFCQALDICEIEQAYAAAAFGAHRMNEHVTALFTKIRDNVIQHADAAFDKLSTEDPSQMLRKLRLVLPDEIVVSDIAVPKVRETFADNLIAARLYVFEVRKAKVARNIPSGDNFFLPTIVRNGDVAYVPTNLYAILPQQVQRTVALDVPALGVDIAYHLWSFLLGLSWSPETSRTIGTYKTCFNGSGGFDHLKTAVTALGMVSAIDATMGLDWNVLRTVNGTETSLVRLVYLMWAYDKCAQQPIMGTSVDVNMVVRNSAAFRDAFGCSKSSAMAQKACCLGGC</sequence>
<dbReference type="EMBL" id="CM023488">
    <property type="protein sequence ID" value="KAH6924268.1"/>
    <property type="molecule type" value="Genomic_DNA"/>
</dbReference>
<evidence type="ECO:0000313" key="2">
    <source>
        <dbReference type="Proteomes" id="UP000821845"/>
    </source>
</evidence>
<organism evidence="1 2">
    <name type="scientific">Hyalomma asiaticum</name>
    <name type="common">Tick</name>
    <dbReference type="NCBI Taxonomy" id="266040"/>
    <lineage>
        <taxon>Eukaryota</taxon>
        <taxon>Metazoa</taxon>
        <taxon>Ecdysozoa</taxon>
        <taxon>Arthropoda</taxon>
        <taxon>Chelicerata</taxon>
        <taxon>Arachnida</taxon>
        <taxon>Acari</taxon>
        <taxon>Parasitiformes</taxon>
        <taxon>Ixodida</taxon>
        <taxon>Ixodoidea</taxon>
        <taxon>Ixodidae</taxon>
        <taxon>Hyalomminae</taxon>
        <taxon>Hyalomma</taxon>
    </lineage>
</organism>
<comment type="caution">
    <text evidence="1">The sequence shown here is derived from an EMBL/GenBank/DDBJ whole genome shotgun (WGS) entry which is preliminary data.</text>
</comment>
<dbReference type="Proteomes" id="UP000821845">
    <property type="component" value="Chromosome 8"/>
</dbReference>
<accession>A0ACB7RNP8</accession>
<keyword evidence="2" id="KW-1185">Reference proteome</keyword>
<proteinExistence type="predicted"/>
<name>A0ACB7RNP8_HYAAI</name>
<protein>
    <submittedName>
        <fullName evidence="1">Uncharacterized protein</fullName>
    </submittedName>
</protein>
<reference evidence="1" key="1">
    <citation type="submission" date="2020-05" db="EMBL/GenBank/DDBJ databases">
        <title>Large-scale comparative analyses of tick genomes elucidate their genetic diversity and vector capacities.</title>
        <authorList>
            <person name="Jia N."/>
            <person name="Wang J."/>
            <person name="Shi W."/>
            <person name="Du L."/>
            <person name="Sun Y."/>
            <person name="Zhan W."/>
            <person name="Jiang J."/>
            <person name="Wang Q."/>
            <person name="Zhang B."/>
            <person name="Ji P."/>
            <person name="Sakyi L.B."/>
            <person name="Cui X."/>
            <person name="Yuan T."/>
            <person name="Jiang B."/>
            <person name="Yang W."/>
            <person name="Lam T.T.-Y."/>
            <person name="Chang Q."/>
            <person name="Ding S."/>
            <person name="Wang X."/>
            <person name="Zhu J."/>
            <person name="Ruan X."/>
            <person name="Zhao L."/>
            <person name="Wei J."/>
            <person name="Que T."/>
            <person name="Du C."/>
            <person name="Cheng J."/>
            <person name="Dai P."/>
            <person name="Han X."/>
            <person name="Huang E."/>
            <person name="Gao Y."/>
            <person name="Liu J."/>
            <person name="Shao H."/>
            <person name="Ye R."/>
            <person name="Li L."/>
            <person name="Wei W."/>
            <person name="Wang X."/>
            <person name="Wang C."/>
            <person name="Yang T."/>
            <person name="Huo Q."/>
            <person name="Li W."/>
            <person name="Guo W."/>
            <person name="Chen H."/>
            <person name="Zhou L."/>
            <person name="Ni X."/>
            <person name="Tian J."/>
            <person name="Zhou Y."/>
            <person name="Sheng Y."/>
            <person name="Liu T."/>
            <person name="Pan Y."/>
            <person name="Xia L."/>
            <person name="Li J."/>
            <person name="Zhao F."/>
            <person name="Cao W."/>
        </authorList>
    </citation>
    <scope>NUCLEOTIDE SEQUENCE</scope>
    <source>
        <strain evidence="1">Hyas-2018</strain>
    </source>
</reference>